<comment type="caution">
    <text evidence="2">The sequence shown here is derived from an EMBL/GenBank/DDBJ whole genome shotgun (WGS) entry which is preliminary data.</text>
</comment>
<proteinExistence type="predicted"/>
<dbReference type="GO" id="GO:0008757">
    <property type="term" value="F:S-adenosylmethionine-dependent methyltransferase activity"/>
    <property type="evidence" value="ECO:0007669"/>
    <property type="project" value="InterPro"/>
</dbReference>
<feature type="domain" description="Methyltransferase" evidence="1">
    <location>
        <begin position="12"/>
        <end position="124"/>
    </location>
</feature>
<dbReference type="AlphaFoldDB" id="X1L7S7"/>
<dbReference type="EMBL" id="BARV01004095">
    <property type="protein sequence ID" value="GAI15387.1"/>
    <property type="molecule type" value="Genomic_DNA"/>
</dbReference>
<evidence type="ECO:0000259" key="1">
    <source>
        <dbReference type="Pfam" id="PF13847"/>
    </source>
</evidence>
<protein>
    <recommendedName>
        <fullName evidence="1">Methyltransferase domain-containing protein</fullName>
    </recommendedName>
</protein>
<organism evidence="2">
    <name type="scientific">marine sediment metagenome</name>
    <dbReference type="NCBI Taxonomy" id="412755"/>
    <lineage>
        <taxon>unclassified sequences</taxon>
        <taxon>metagenomes</taxon>
        <taxon>ecological metagenomes</taxon>
    </lineage>
</organism>
<dbReference type="InterPro" id="IPR025714">
    <property type="entry name" value="Methyltranfer_dom"/>
</dbReference>
<sequence length="202" mass="23644">WGGITIPTAQYHKEVYVIDKTLETLEFLDIRAKQIGFENIHTVGASLRNLPFPDNFFDLVILNGVLEWVALDEDIVLEKQWQGTGRGLHLKQTKRYSENPKEIQLKVLREMNRVLKPRGSLYLAIENRIGYIYLAGWPDDHMNLPFICFLPRFLANAITKLFLHCQYRTYVYTISGYRSLLKKKWLFLSTFLRSFSSLQPTN</sequence>
<reference evidence="2" key="1">
    <citation type="journal article" date="2014" name="Front. Microbiol.">
        <title>High frequency of phylogenetically diverse reductive dehalogenase-homologous genes in deep subseafloor sedimentary metagenomes.</title>
        <authorList>
            <person name="Kawai M."/>
            <person name="Futagami T."/>
            <person name="Toyoda A."/>
            <person name="Takaki Y."/>
            <person name="Nishi S."/>
            <person name="Hori S."/>
            <person name="Arai W."/>
            <person name="Tsubouchi T."/>
            <person name="Morono Y."/>
            <person name="Uchiyama I."/>
            <person name="Ito T."/>
            <person name="Fujiyama A."/>
            <person name="Inagaki F."/>
            <person name="Takami H."/>
        </authorList>
    </citation>
    <scope>NUCLEOTIDE SEQUENCE</scope>
    <source>
        <strain evidence="2">Expedition CK06-06</strain>
    </source>
</reference>
<evidence type="ECO:0000313" key="2">
    <source>
        <dbReference type="EMBL" id="GAI15387.1"/>
    </source>
</evidence>
<accession>X1L7S7</accession>
<dbReference type="Gene3D" id="3.40.50.150">
    <property type="entry name" value="Vaccinia Virus protein VP39"/>
    <property type="match status" value="1"/>
</dbReference>
<gene>
    <name evidence="2" type="ORF">S06H3_09341</name>
</gene>
<dbReference type="SUPFAM" id="SSF53335">
    <property type="entry name" value="S-adenosyl-L-methionine-dependent methyltransferases"/>
    <property type="match status" value="1"/>
</dbReference>
<feature type="non-terminal residue" evidence="2">
    <location>
        <position position="1"/>
    </location>
</feature>
<dbReference type="InterPro" id="IPR029063">
    <property type="entry name" value="SAM-dependent_MTases_sf"/>
</dbReference>
<dbReference type="CDD" id="cd02440">
    <property type="entry name" value="AdoMet_MTases"/>
    <property type="match status" value="1"/>
</dbReference>
<dbReference type="Pfam" id="PF13847">
    <property type="entry name" value="Methyltransf_31"/>
    <property type="match status" value="1"/>
</dbReference>
<name>X1L7S7_9ZZZZ</name>